<name>A0A4Q1BWB1_TREME</name>
<reference evidence="2 3" key="1">
    <citation type="submission" date="2016-06" db="EMBL/GenBank/DDBJ databases">
        <title>Evolution of pathogenesis and genome organization in the Tremellales.</title>
        <authorList>
            <person name="Cuomo C."/>
            <person name="Litvintseva A."/>
            <person name="Heitman J."/>
            <person name="Chen Y."/>
            <person name="Sun S."/>
            <person name="Springer D."/>
            <person name="Dromer F."/>
            <person name="Young S."/>
            <person name="Zeng Q."/>
            <person name="Chapman S."/>
            <person name="Gujja S."/>
            <person name="Saif S."/>
            <person name="Birren B."/>
        </authorList>
    </citation>
    <scope>NUCLEOTIDE SEQUENCE [LARGE SCALE GENOMIC DNA]</scope>
    <source>
        <strain evidence="2 3">ATCC 28783</strain>
    </source>
</reference>
<feature type="compositionally biased region" description="Polar residues" evidence="1">
    <location>
        <begin position="1"/>
        <end position="11"/>
    </location>
</feature>
<evidence type="ECO:0000256" key="1">
    <source>
        <dbReference type="SAM" id="MobiDB-lite"/>
    </source>
</evidence>
<evidence type="ECO:0000313" key="2">
    <source>
        <dbReference type="EMBL" id="RXK42451.1"/>
    </source>
</evidence>
<evidence type="ECO:0000313" key="3">
    <source>
        <dbReference type="Proteomes" id="UP000289152"/>
    </source>
</evidence>
<proteinExistence type="predicted"/>
<dbReference type="OrthoDB" id="5290015at2759"/>
<dbReference type="InParanoid" id="A0A4Q1BWB1"/>
<feature type="compositionally biased region" description="Pro residues" evidence="1">
    <location>
        <begin position="13"/>
        <end position="22"/>
    </location>
</feature>
<feature type="region of interest" description="Disordered" evidence="1">
    <location>
        <begin position="73"/>
        <end position="101"/>
    </location>
</feature>
<feature type="region of interest" description="Disordered" evidence="1">
    <location>
        <begin position="1"/>
        <end position="29"/>
    </location>
</feature>
<feature type="compositionally biased region" description="Pro residues" evidence="1">
    <location>
        <begin position="78"/>
        <end position="101"/>
    </location>
</feature>
<dbReference type="AlphaFoldDB" id="A0A4Q1BWB1"/>
<sequence length="345" mass="38084">MRSTSRSTSQSPLNPPRTPPPTSGRVQDQREFIVVGLESDWILDSISSEVLQQAVALAIALVESPAGLSATNTILSAPPAPSPGPTDPLPSPPPLSPPQPIHPTLRAWLSANRCQICVDESIIDYGMVSDESSDIINIRSDLVYASVEAREYGQSTFDRHLVHLAAVIAHELQHVIMFFRDRTASAPPTIHDGCREHMRATPVGLVGESGRYWQKMTLGGELIGVLKSAETRRFLNEIDLLILQEYHPIERYGPVDLSAINQLAGLLHGWQNCIPIRVRANLLTPGLNTQLRLRDSQPSGTGPYRHPPRRAMFGIFPQTNPRTCRKTMRTKEVLPLTNDANTDQK</sequence>
<accession>A0A4Q1BWB1</accession>
<organism evidence="2 3">
    <name type="scientific">Tremella mesenterica</name>
    <name type="common">Jelly fungus</name>
    <dbReference type="NCBI Taxonomy" id="5217"/>
    <lineage>
        <taxon>Eukaryota</taxon>
        <taxon>Fungi</taxon>
        <taxon>Dikarya</taxon>
        <taxon>Basidiomycota</taxon>
        <taxon>Agaricomycotina</taxon>
        <taxon>Tremellomycetes</taxon>
        <taxon>Tremellales</taxon>
        <taxon>Tremellaceae</taxon>
        <taxon>Tremella</taxon>
    </lineage>
</organism>
<dbReference type="VEuPathDB" id="FungiDB:TREMEDRAFT_58914"/>
<keyword evidence="3" id="KW-1185">Reference proteome</keyword>
<protein>
    <submittedName>
        <fullName evidence="2">Uncharacterized protein</fullName>
    </submittedName>
</protein>
<dbReference type="Proteomes" id="UP000289152">
    <property type="component" value="Unassembled WGS sequence"/>
</dbReference>
<gene>
    <name evidence="2" type="ORF">M231_00005</name>
</gene>
<dbReference type="EMBL" id="SDIL01000001">
    <property type="protein sequence ID" value="RXK42451.1"/>
    <property type="molecule type" value="Genomic_DNA"/>
</dbReference>
<comment type="caution">
    <text evidence="2">The sequence shown here is derived from an EMBL/GenBank/DDBJ whole genome shotgun (WGS) entry which is preliminary data.</text>
</comment>